<dbReference type="InterPro" id="IPR011659">
    <property type="entry name" value="WD40"/>
</dbReference>
<evidence type="ECO:0000313" key="2">
    <source>
        <dbReference type="EMBL" id="NNF06339.1"/>
    </source>
</evidence>
<reference evidence="2 3" key="1">
    <citation type="submission" date="2020-03" db="EMBL/GenBank/DDBJ databases">
        <title>Metabolic flexibility allows generalist bacteria to become dominant in a frequently disturbed ecosystem.</title>
        <authorList>
            <person name="Chen Y.-J."/>
            <person name="Leung P.M."/>
            <person name="Bay S.K."/>
            <person name="Hugenholtz P."/>
            <person name="Kessler A.J."/>
            <person name="Shelley G."/>
            <person name="Waite D.W."/>
            <person name="Cook P.L."/>
            <person name="Greening C."/>
        </authorList>
    </citation>
    <scope>NUCLEOTIDE SEQUENCE [LARGE SCALE GENOMIC DNA]</scope>
    <source>
        <strain evidence="2">SS_bin_28</strain>
    </source>
</reference>
<dbReference type="Pfam" id="PF07676">
    <property type="entry name" value="PD40"/>
    <property type="match status" value="4"/>
</dbReference>
<dbReference type="Gene3D" id="2.120.10.30">
    <property type="entry name" value="TolB, C-terminal domain"/>
    <property type="match status" value="3"/>
</dbReference>
<gene>
    <name evidence="2" type="ORF">HKN21_06235</name>
</gene>
<dbReference type="InterPro" id="IPR011042">
    <property type="entry name" value="6-blade_b-propeller_TolB-like"/>
</dbReference>
<dbReference type="PANTHER" id="PTHR36842:SF1">
    <property type="entry name" value="PROTEIN TOLB"/>
    <property type="match status" value="1"/>
</dbReference>
<proteinExistence type="inferred from homology"/>
<evidence type="ECO:0000256" key="1">
    <source>
        <dbReference type="ARBA" id="ARBA00009820"/>
    </source>
</evidence>
<protein>
    <recommendedName>
        <fullName evidence="4">Dipeptidylpeptidase IV N-terminal domain-containing protein</fullName>
    </recommendedName>
</protein>
<dbReference type="PANTHER" id="PTHR36842">
    <property type="entry name" value="PROTEIN TOLB HOMOLOG"/>
    <property type="match status" value="1"/>
</dbReference>
<comment type="caution">
    <text evidence="2">The sequence shown here is derived from an EMBL/GenBank/DDBJ whole genome shotgun (WGS) entry which is preliminary data.</text>
</comment>
<sequence length="516" mass="55882">HLAFSPDGTQLAYAAVNANDVRSLWIKNMSDAESHQLSGTNNAINPFWSPDGNHLGFFAEGKLKRLPVSGGAPTVICDAPSGRGGHWATQETIHFAPRFNSEIMRVSASGGEPVPQTAPVAAGSHRWPQLIPGKGLLFTHASQGENLVFQAEGDSASVLVSSATQGNFANGELFYVVANVLFSRPFDPDKGSFVGEPQTIATGVYQSSQYLRAAFSVSNNGAIAYVPGDRDEGFNLVKTGLDGTVLQTQEMGGFASDPNLSPDGTRLAISRSSTTGDDQFNIWVIDLVRDIPTRITKTENVADDPVWAPDGRQLGYANGGNIEVVSASGVGESIQISNSEFDDCLHDWSSDGRYLVWSRATESGMSLVSYDFQTSEERVLVSGDNFVHAQFSPDLRWLAYTSRDSGEPQVYVQDFPELSDRWQISGAGGAYPQWDGNGRMVYLGRDGRLRSVALTGTDTGLDIGQEVVHAECPVGLDRSIRIALDPDGQSLWRIESQDEIEGDPEPIRFILNRRSE</sequence>
<evidence type="ECO:0000313" key="3">
    <source>
        <dbReference type="Proteomes" id="UP000547674"/>
    </source>
</evidence>
<organism evidence="2 3">
    <name type="scientific">Eiseniibacteriota bacterium</name>
    <dbReference type="NCBI Taxonomy" id="2212470"/>
    <lineage>
        <taxon>Bacteria</taxon>
        <taxon>Candidatus Eiseniibacteriota</taxon>
    </lineage>
</organism>
<accession>A0A7Y2EAJ8</accession>
<dbReference type="EMBL" id="JABDJR010000235">
    <property type="protein sequence ID" value="NNF06339.1"/>
    <property type="molecule type" value="Genomic_DNA"/>
</dbReference>
<dbReference type="SUPFAM" id="SSF82171">
    <property type="entry name" value="DPP6 N-terminal domain-like"/>
    <property type="match status" value="1"/>
</dbReference>
<evidence type="ECO:0008006" key="4">
    <source>
        <dbReference type="Google" id="ProtNLM"/>
    </source>
</evidence>
<dbReference type="AlphaFoldDB" id="A0A7Y2EAJ8"/>
<dbReference type="Proteomes" id="UP000547674">
    <property type="component" value="Unassembled WGS sequence"/>
</dbReference>
<comment type="similarity">
    <text evidence="1">Belongs to the TolB family.</text>
</comment>
<name>A0A7Y2EAJ8_UNCEI</name>
<feature type="non-terminal residue" evidence="2">
    <location>
        <position position="1"/>
    </location>
</feature>